<accession>X1RFD5</accession>
<reference evidence="1" key="1">
    <citation type="journal article" date="2014" name="Front. Microbiol.">
        <title>High frequency of phylogenetically diverse reductive dehalogenase-homologous genes in deep subseafloor sedimentary metagenomes.</title>
        <authorList>
            <person name="Kawai M."/>
            <person name="Futagami T."/>
            <person name="Toyoda A."/>
            <person name="Takaki Y."/>
            <person name="Nishi S."/>
            <person name="Hori S."/>
            <person name="Arai W."/>
            <person name="Tsubouchi T."/>
            <person name="Morono Y."/>
            <person name="Uchiyama I."/>
            <person name="Ito T."/>
            <person name="Fujiyama A."/>
            <person name="Inagaki F."/>
            <person name="Takami H."/>
        </authorList>
    </citation>
    <scope>NUCLEOTIDE SEQUENCE</scope>
    <source>
        <strain evidence="1">Expedition CK06-06</strain>
    </source>
</reference>
<feature type="non-terminal residue" evidence="1">
    <location>
        <position position="66"/>
    </location>
</feature>
<comment type="caution">
    <text evidence="1">The sequence shown here is derived from an EMBL/GenBank/DDBJ whole genome shotgun (WGS) entry which is preliminary data.</text>
</comment>
<proteinExistence type="predicted"/>
<protein>
    <submittedName>
        <fullName evidence="1">Uncharacterized protein</fullName>
    </submittedName>
</protein>
<dbReference type="AlphaFoldDB" id="X1RFD5"/>
<dbReference type="EMBL" id="BARV01045074">
    <property type="protein sequence ID" value="GAI65701.1"/>
    <property type="molecule type" value="Genomic_DNA"/>
</dbReference>
<gene>
    <name evidence="1" type="ORF">S06H3_66280</name>
</gene>
<feature type="non-terminal residue" evidence="1">
    <location>
        <position position="1"/>
    </location>
</feature>
<sequence>GTARYIADYGYFQVPNYGFRVYLDDDTDRMYIYLRNTDGDFGNTVITVTPDTWVLVGFTWDGANFK</sequence>
<evidence type="ECO:0000313" key="1">
    <source>
        <dbReference type="EMBL" id="GAI65701.1"/>
    </source>
</evidence>
<organism evidence="1">
    <name type="scientific">marine sediment metagenome</name>
    <dbReference type="NCBI Taxonomy" id="412755"/>
    <lineage>
        <taxon>unclassified sequences</taxon>
        <taxon>metagenomes</taxon>
        <taxon>ecological metagenomes</taxon>
    </lineage>
</organism>
<name>X1RFD5_9ZZZZ</name>